<protein>
    <submittedName>
        <fullName evidence="1">Uncharacterized protein</fullName>
    </submittedName>
</protein>
<dbReference type="PANTHER" id="PTHR48420">
    <property type="entry name" value="NON-HAEM DIOXYGENASE N-TERMINAL DOMAIN-CONTAINING PROTEIN"/>
    <property type="match status" value="1"/>
</dbReference>
<dbReference type="OrthoDB" id="438224at2759"/>
<comment type="caution">
    <text evidence="1">The sequence shown here is derived from an EMBL/GenBank/DDBJ whole genome shotgun (WGS) entry which is preliminary data.</text>
</comment>
<dbReference type="Proteomes" id="UP000321518">
    <property type="component" value="Unassembled WGS sequence"/>
</dbReference>
<dbReference type="SUPFAM" id="SSF51197">
    <property type="entry name" value="Clavaminate synthase-like"/>
    <property type="match status" value="1"/>
</dbReference>
<name>A0A511KH88_RHOTO</name>
<sequence length="385" mass="42134">MSDSSPSISPVTIPYPTLVAGDASLPELIKKGFDSSPESLGLIIVSDLPPSFPQLRRRLLLLSNAFASLPEETREKYAHPQSNYSYGWSHGKEIHNGRPDRLKGSFYNNPSQDITPGLHEGDEAMRNIWPNEKGVEDFEVAFKEACGLMVKIGELVGAACDQLVGKTASKKTVEQLVRESHSSKARLLHYFPREGEPFSLPPSASVEDAPLNLDEVDDSWCGTHIDHSLLTVLCPSMYLFHPSPSASSSSSAPLDPLVIPAPSRSTGLFIKTRAGKVVQASIPEDCVALQTGETVELLTSRRLAATPHFVNATAATLGRKALEAIERKKEEDPETWGRVESGTVSRETLAVFLQPNHDVCVAEDGETFGQFSTRVFKRHYEQANK</sequence>
<dbReference type="Gene3D" id="2.60.120.330">
    <property type="entry name" value="B-lactam Antibiotic, Isopenicillin N Synthase, Chain"/>
    <property type="match status" value="1"/>
</dbReference>
<dbReference type="AlphaFoldDB" id="A0A511KH88"/>
<reference evidence="1 2" key="1">
    <citation type="submission" date="2019-07" db="EMBL/GenBank/DDBJ databases">
        <title>Rhodotorula toruloides NBRC10032 genome sequencing.</title>
        <authorList>
            <person name="Shida Y."/>
            <person name="Takaku H."/>
            <person name="Ogasawara W."/>
            <person name="Mori K."/>
        </authorList>
    </citation>
    <scope>NUCLEOTIDE SEQUENCE [LARGE SCALE GENOMIC DNA]</scope>
    <source>
        <strain evidence="1 2">NBRC10032</strain>
    </source>
</reference>
<organism evidence="1 2">
    <name type="scientific">Rhodotorula toruloides</name>
    <name type="common">Yeast</name>
    <name type="synonym">Rhodosporidium toruloides</name>
    <dbReference type="NCBI Taxonomy" id="5286"/>
    <lineage>
        <taxon>Eukaryota</taxon>
        <taxon>Fungi</taxon>
        <taxon>Dikarya</taxon>
        <taxon>Basidiomycota</taxon>
        <taxon>Pucciniomycotina</taxon>
        <taxon>Microbotryomycetes</taxon>
        <taxon>Sporidiobolales</taxon>
        <taxon>Sporidiobolaceae</taxon>
        <taxon>Rhodotorula</taxon>
    </lineage>
</organism>
<dbReference type="InterPro" id="IPR027443">
    <property type="entry name" value="IPNS-like_sf"/>
</dbReference>
<accession>A0A511KH88</accession>
<dbReference type="PANTHER" id="PTHR48420:SF1">
    <property type="entry name" value="NON-HAEM DIOXYGENASE N-TERMINAL DOMAIN-CONTAINING PROTEIN"/>
    <property type="match status" value="1"/>
</dbReference>
<proteinExistence type="predicted"/>
<evidence type="ECO:0000313" key="2">
    <source>
        <dbReference type="Proteomes" id="UP000321518"/>
    </source>
</evidence>
<dbReference type="EMBL" id="BJWK01000007">
    <property type="protein sequence ID" value="GEM09285.1"/>
    <property type="molecule type" value="Genomic_DNA"/>
</dbReference>
<gene>
    <name evidence="1" type="ORF">Rt10032_c07g3302</name>
</gene>
<evidence type="ECO:0000313" key="1">
    <source>
        <dbReference type="EMBL" id="GEM09285.1"/>
    </source>
</evidence>